<dbReference type="CDD" id="cd03467">
    <property type="entry name" value="Rieske"/>
    <property type="match status" value="1"/>
</dbReference>
<dbReference type="SUPFAM" id="SSF50022">
    <property type="entry name" value="ISP domain"/>
    <property type="match status" value="1"/>
</dbReference>
<dbReference type="EMBL" id="BDUD01000001">
    <property type="protein sequence ID" value="GBG19117.1"/>
    <property type="molecule type" value="Genomic_DNA"/>
</dbReference>
<proteinExistence type="predicted"/>
<evidence type="ECO:0000259" key="9">
    <source>
        <dbReference type="PROSITE" id="PS51296"/>
    </source>
</evidence>
<feature type="transmembrane region" description="Helical" evidence="8">
    <location>
        <begin position="20"/>
        <end position="39"/>
    </location>
</feature>
<dbReference type="PRINTS" id="PR00162">
    <property type="entry name" value="RIESKE"/>
</dbReference>
<dbReference type="GO" id="GO:0004497">
    <property type="term" value="F:monooxygenase activity"/>
    <property type="evidence" value="ECO:0007669"/>
    <property type="project" value="UniProtKB-ARBA"/>
</dbReference>
<gene>
    <name evidence="10" type="ORF">NIES4072_27840</name>
</gene>
<dbReference type="InterPro" id="IPR036922">
    <property type="entry name" value="Rieske_2Fe-2S_sf"/>
</dbReference>
<dbReference type="InterPro" id="IPR005805">
    <property type="entry name" value="Rieske_Fe-S_prot_C"/>
</dbReference>
<comment type="caution">
    <text evidence="10">The sequence shown here is derived from an EMBL/GenBank/DDBJ whole genome shotgun (WGS) entry which is preliminary data.</text>
</comment>
<evidence type="ECO:0000256" key="7">
    <source>
        <dbReference type="ARBA" id="ARBA00034078"/>
    </source>
</evidence>
<reference evidence="10 11" key="1">
    <citation type="submission" date="2017-06" db="EMBL/GenBank/DDBJ databases">
        <title>Genome sequencing of cyanobaciteial culture collection at National Institute for Environmental Studies (NIES).</title>
        <authorList>
            <person name="Hirose Y."/>
            <person name="Shimura Y."/>
            <person name="Fujisawa T."/>
            <person name="Nakamura Y."/>
            <person name="Kawachi M."/>
        </authorList>
    </citation>
    <scope>NUCLEOTIDE SEQUENCE [LARGE SCALE GENOMIC DNA]</scope>
    <source>
        <strain evidence="10 11">NIES-4072</strain>
    </source>
</reference>
<dbReference type="InterPro" id="IPR017941">
    <property type="entry name" value="Rieske_2Fe-2S"/>
</dbReference>
<evidence type="ECO:0000256" key="3">
    <source>
        <dbReference type="ARBA" id="ARBA00023004"/>
    </source>
</evidence>
<dbReference type="GO" id="GO:0046872">
    <property type="term" value="F:metal ion binding"/>
    <property type="evidence" value="ECO:0007669"/>
    <property type="project" value="UniProtKB-KW"/>
</dbReference>
<dbReference type="GO" id="GO:0051537">
    <property type="term" value="F:2 iron, 2 sulfur cluster binding"/>
    <property type="evidence" value="ECO:0007669"/>
    <property type="project" value="UniProtKB-KW"/>
</dbReference>
<accession>A0A2R5FK17</accession>
<dbReference type="PANTHER" id="PTHR10134">
    <property type="entry name" value="CYTOCHROME B-C1 COMPLEX SUBUNIT RIESKE, MITOCHONDRIAL"/>
    <property type="match status" value="1"/>
</dbReference>
<evidence type="ECO:0000256" key="2">
    <source>
        <dbReference type="ARBA" id="ARBA00022723"/>
    </source>
</evidence>
<dbReference type="Pfam" id="PF00355">
    <property type="entry name" value="Rieske"/>
    <property type="match status" value="1"/>
</dbReference>
<keyword evidence="5" id="KW-0793">Thylakoid</keyword>
<dbReference type="Gene3D" id="2.102.10.10">
    <property type="entry name" value="Rieske [2Fe-2S] iron-sulphur domain"/>
    <property type="match status" value="1"/>
</dbReference>
<evidence type="ECO:0000256" key="8">
    <source>
        <dbReference type="SAM" id="Phobius"/>
    </source>
</evidence>
<dbReference type="PROSITE" id="PS51296">
    <property type="entry name" value="RIESKE"/>
    <property type="match status" value="1"/>
</dbReference>
<keyword evidence="4" id="KW-0411">Iron-sulfur</keyword>
<name>A0A2R5FK17_NOSCO</name>
<keyword evidence="8" id="KW-0812">Transmembrane</keyword>
<dbReference type="AlphaFoldDB" id="A0A2R5FK17"/>
<keyword evidence="2" id="KW-0479">Metal-binding</keyword>
<sequence length="151" mass="15543">MADVSQNLDIISAAMKRRDFINWVGLGLIASSLPVAIAACSSQTTPVSRDWQTVGTSAELDKTGQLLAKNSPAGPVLVVGTSKGANLTAVNPTCTHAGCTVGWKAEAKKFACPCHGSEYGVDGKVLKGPATEALKTYAAKIEGNSVVVKPS</sequence>
<dbReference type="InterPro" id="IPR014349">
    <property type="entry name" value="Rieske_Fe-S_prot"/>
</dbReference>
<comment type="cofactor">
    <cofactor evidence="7">
        <name>[2Fe-2S] cluster</name>
        <dbReference type="ChEBI" id="CHEBI:190135"/>
    </cofactor>
</comment>
<keyword evidence="6" id="KW-1015">Disulfide bond</keyword>
<evidence type="ECO:0000313" key="10">
    <source>
        <dbReference type="EMBL" id="GBG19117.1"/>
    </source>
</evidence>
<evidence type="ECO:0000256" key="6">
    <source>
        <dbReference type="ARBA" id="ARBA00023157"/>
    </source>
</evidence>
<evidence type="ECO:0000313" key="11">
    <source>
        <dbReference type="Proteomes" id="UP000245124"/>
    </source>
</evidence>
<organism evidence="10 11">
    <name type="scientific">Nostoc commune NIES-4072</name>
    <dbReference type="NCBI Taxonomy" id="2005467"/>
    <lineage>
        <taxon>Bacteria</taxon>
        <taxon>Bacillati</taxon>
        <taxon>Cyanobacteriota</taxon>
        <taxon>Cyanophyceae</taxon>
        <taxon>Nostocales</taxon>
        <taxon>Nostocaceae</taxon>
        <taxon>Nostoc</taxon>
    </lineage>
</organism>
<dbReference type="GO" id="GO:0016020">
    <property type="term" value="C:membrane"/>
    <property type="evidence" value="ECO:0007669"/>
    <property type="project" value="InterPro"/>
</dbReference>
<evidence type="ECO:0000256" key="1">
    <source>
        <dbReference type="ARBA" id="ARBA00022714"/>
    </source>
</evidence>
<evidence type="ECO:0000256" key="5">
    <source>
        <dbReference type="ARBA" id="ARBA00023078"/>
    </source>
</evidence>
<dbReference type="Proteomes" id="UP000245124">
    <property type="component" value="Unassembled WGS sequence"/>
</dbReference>
<keyword evidence="11" id="KW-1185">Reference proteome</keyword>
<keyword evidence="8" id="KW-1133">Transmembrane helix</keyword>
<evidence type="ECO:0000256" key="4">
    <source>
        <dbReference type="ARBA" id="ARBA00023014"/>
    </source>
</evidence>
<feature type="domain" description="Rieske" evidence="9">
    <location>
        <begin position="51"/>
        <end position="148"/>
    </location>
</feature>
<protein>
    <submittedName>
        <fullName evidence="10">Rieske [2Fe-2S] domain-containing protein</fullName>
    </submittedName>
</protein>
<keyword evidence="3" id="KW-0408">Iron</keyword>
<keyword evidence="8" id="KW-0472">Membrane</keyword>
<dbReference type="GO" id="GO:0016705">
    <property type="term" value="F:oxidoreductase activity, acting on paired donors, with incorporation or reduction of molecular oxygen"/>
    <property type="evidence" value="ECO:0007669"/>
    <property type="project" value="UniProtKB-ARBA"/>
</dbReference>
<keyword evidence="1" id="KW-0001">2Fe-2S</keyword>